<sequence>MRRVLAAGAAAAAAEAPATPRAHANLAAALKSLFASVRRPASARAASATRSGTVKAASLPGEPAGKSPAPAARPAGGRPAHLLPPPANATAAARGTNATAKPTVTPVLTTPAGAVALMPGLRSIRPNATAQMSALFDMLQTPEEVVRNSELVTVPTPLQATLARLAASAMAGAKVVLPEEVQGQLLDYLRRAGSGTHDILVPAGSTGMVFSPAVQALIKGGGPAGA</sequence>
<gene>
    <name evidence="2" type="ORF">Rsub_01436</name>
</gene>
<dbReference type="OrthoDB" id="10525725at2759"/>
<dbReference type="Proteomes" id="UP000247498">
    <property type="component" value="Unassembled WGS sequence"/>
</dbReference>
<keyword evidence="3" id="KW-1185">Reference proteome</keyword>
<feature type="region of interest" description="Disordered" evidence="1">
    <location>
        <begin position="43"/>
        <end position="104"/>
    </location>
</feature>
<feature type="compositionally biased region" description="Low complexity" evidence="1">
    <location>
        <begin position="63"/>
        <end position="81"/>
    </location>
</feature>
<protein>
    <submittedName>
        <fullName evidence="2">Uncharacterized protein</fullName>
    </submittedName>
</protein>
<evidence type="ECO:0000313" key="2">
    <source>
        <dbReference type="EMBL" id="GBF88937.1"/>
    </source>
</evidence>
<dbReference type="EMBL" id="BDRX01000007">
    <property type="protein sequence ID" value="GBF88937.1"/>
    <property type="molecule type" value="Genomic_DNA"/>
</dbReference>
<evidence type="ECO:0000313" key="3">
    <source>
        <dbReference type="Proteomes" id="UP000247498"/>
    </source>
</evidence>
<dbReference type="InParanoid" id="A0A2V0NVG9"/>
<proteinExistence type="predicted"/>
<organism evidence="2 3">
    <name type="scientific">Raphidocelis subcapitata</name>
    <dbReference type="NCBI Taxonomy" id="307507"/>
    <lineage>
        <taxon>Eukaryota</taxon>
        <taxon>Viridiplantae</taxon>
        <taxon>Chlorophyta</taxon>
        <taxon>core chlorophytes</taxon>
        <taxon>Chlorophyceae</taxon>
        <taxon>CS clade</taxon>
        <taxon>Sphaeropleales</taxon>
        <taxon>Selenastraceae</taxon>
        <taxon>Raphidocelis</taxon>
    </lineage>
</organism>
<feature type="compositionally biased region" description="Low complexity" evidence="1">
    <location>
        <begin position="88"/>
        <end position="100"/>
    </location>
</feature>
<reference evidence="2 3" key="1">
    <citation type="journal article" date="2018" name="Sci. Rep.">
        <title>Raphidocelis subcapitata (=Pseudokirchneriella subcapitata) provides an insight into genome evolution and environmental adaptations in the Sphaeropleales.</title>
        <authorList>
            <person name="Suzuki S."/>
            <person name="Yamaguchi H."/>
            <person name="Nakajima N."/>
            <person name="Kawachi M."/>
        </authorList>
    </citation>
    <scope>NUCLEOTIDE SEQUENCE [LARGE SCALE GENOMIC DNA]</scope>
    <source>
        <strain evidence="2 3">NIES-35</strain>
    </source>
</reference>
<dbReference type="AlphaFoldDB" id="A0A2V0NVG9"/>
<comment type="caution">
    <text evidence="2">The sequence shown here is derived from an EMBL/GenBank/DDBJ whole genome shotgun (WGS) entry which is preliminary data.</text>
</comment>
<evidence type="ECO:0000256" key="1">
    <source>
        <dbReference type="SAM" id="MobiDB-lite"/>
    </source>
</evidence>
<name>A0A2V0NVG9_9CHLO</name>
<accession>A0A2V0NVG9</accession>